<organism evidence="1 2">
    <name type="scientific">Daphnia magna</name>
    <dbReference type="NCBI Taxonomy" id="35525"/>
    <lineage>
        <taxon>Eukaryota</taxon>
        <taxon>Metazoa</taxon>
        <taxon>Ecdysozoa</taxon>
        <taxon>Arthropoda</taxon>
        <taxon>Crustacea</taxon>
        <taxon>Branchiopoda</taxon>
        <taxon>Diplostraca</taxon>
        <taxon>Cladocera</taxon>
        <taxon>Anomopoda</taxon>
        <taxon>Daphniidae</taxon>
        <taxon>Daphnia</taxon>
    </lineage>
</organism>
<reference evidence="1 2" key="1">
    <citation type="journal article" date="2023" name="Nucleic Acids Res.">
        <title>The hologenome of Daphnia magna reveals possible DNA methylation and microbiome-mediated evolution of the host genome.</title>
        <authorList>
            <person name="Chaturvedi A."/>
            <person name="Li X."/>
            <person name="Dhandapani V."/>
            <person name="Marshall H."/>
            <person name="Kissane S."/>
            <person name="Cuenca-Cambronero M."/>
            <person name="Asole G."/>
            <person name="Calvet F."/>
            <person name="Ruiz-Romero M."/>
            <person name="Marangio P."/>
            <person name="Guigo R."/>
            <person name="Rago D."/>
            <person name="Mirbahai L."/>
            <person name="Eastwood N."/>
            <person name="Colbourne J.K."/>
            <person name="Zhou J."/>
            <person name="Mallon E."/>
            <person name="Orsini L."/>
        </authorList>
    </citation>
    <scope>NUCLEOTIDE SEQUENCE [LARGE SCALE GENOMIC DNA]</scope>
    <source>
        <strain evidence="1">LRV0_1</strain>
    </source>
</reference>
<proteinExistence type="predicted"/>
<name>A0ABQ9YZ80_9CRUS</name>
<gene>
    <name evidence="1" type="ORF">OUZ56_011027</name>
</gene>
<keyword evidence="2" id="KW-1185">Reference proteome</keyword>
<evidence type="ECO:0000313" key="1">
    <source>
        <dbReference type="EMBL" id="KAK4005906.1"/>
    </source>
</evidence>
<sequence length="105" mass="12024">MTWSCPFYSILPPISFPGHDQNNIPIKRTLAIENDTGTPTFDDKNRHLLNDCQRLWASSVVHVEHIESGGLYDFAWSHLVKDCSNTSLLHYQLFDSFDQDCGLQL</sequence>
<dbReference type="Proteomes" id="UP001234178">
    <property type="component" value="Unassembled WGS sequence"/>
</dbReference>
<protein>
    <submittedName>
        <fullName evidence="1">Uncharacterized protein</fullName>
    </submittedName>
</protein>
<evidence type="ECO:0000313" key="2">
    <source>
        <dbReference type="Proteomes" id="UP001234178"/>
    </source>
</evidence>
<dbReference type="EMBL" id="JAOYFB010000002">
    <property type="protein sequence ID" value="KAK4005906.1"/>
    <property type="molecule type" value="Genomic_DNA"/>
</dbReference>
<comment type="caution">
    <text evidence="1">The sequence shown here is derived from an EMBL/GenBank/DDBJ whole genome shotgun (WGS) entry which is preliminary data.</text>
</comment>
<accession>A0ABQ9YZ80</accession>